<reference evidence="2" key="1">
    <citation type="journal article" date="2019" name="Int. J. Syst. Evol. Microbiol.">
        <title>The Global Catalogue of Microorganisms (GCM) 10K type strain sequencing project: providing services to taxonomists for standard genome sequencing and annotation.</title>
        <authorList>
            <consortium name="The Broad Institute Genomics Platform"/>
            <consortium name="The Broad Institute Genome Sequencing Center for Infectious Disease"/>
            <person name="Wu L."/>
            <person name="Ma J."/>
        </authorList>
    </citation>
    <scope>NUCLEOTIDE SEQUENCE [LARGE SCALE GENOMIC DNA]</scope>
    <source>
        <strain evidence="2">CGMCC 1.16225</strain>
    </source>
</reference>
<organism evidence="1 2">
    <name type="scientific">Mesorhizobium newzealandense</name>
    <dbReference type="NCBI Taxonomy" id="1300302"/>
    <lineage>
        <taxon>Bacteria</taxon>
        <taxon>Pseudomonadati</taxon>
        <taxon>Pseudomonadota</taxon>
        <taxon>Alphaproteobacteria</taxon>
        <taxon>Hyphomicrobiales</taxon>
        <taxon>Phyllobacteriaceae</taxon>
        <taxon>Mesorhizobium</taxon>
    </lineage>
</organism>
<proteinExistence type="predicted"/>
<protein>
    <recommendedName>
        <fullName evidence="3">Pectate lyase superfamily protein domain-containing protein</fullName>
    </recommendedName>
</protein>
<accession>A0ABW4UA18</accession>
<evidence type="ECO:0000313" key="1">
    <source>
        <dbReference type="EMBL" id="MFD1983368.1"/>
    </source>
</evidence>
<dbReference type="Gene3D" id="2.160.20.10">
    <property type="entry name" value="Single-stranded right-handed beta-helix, Pectin lyase-like"/>
    <property type="match status" value="1"/>
</dbReference>
<dbReference type="SUPFAM" id="SSF51126">
    <property type="entry name" value="Pectin lyase-like"/>
    <property type="match status" value="1"/>
</dbReference>
<dbReference type="RefSeq" id="WP_379097624.1">
    <property type="nucleotide sequence ID" value="NZ_JBHUGZ010000007.1"/>
</dbReference>
<dbReference type="EMBL" id="JBHUGZ010000007">
    <property type="protein sequence ID" value="MFD1983368.1"/>
    <property type="molecule type" value="Genomic_DNA"/>
</dbReference>
<name>A0ABW4UA18_9HYPH</name>
<evidence type="ECO:0008006" key="3">
    <source>
        <dbReference type="Google" id="ProtNLM"/>
    </source>
</evidence>
<evidence type="ECO:0000313" key="2">
    <source>
        <dbReference type="Proteomes" id="UP001597405"/>
    </source>
</evidence>
<dbReference type="InterPro" id="IPR011050">
    <property type="entry name" value="Pectin_lyase_fold/virulence"/>
</dbReference>
<gene>
    <name evidence="1" type="ORF">ACFSOZ_11885</name>
</gene>
<dbReference type="Proteomes" id="UP001597405">
    <property type="component" value="Unassembled WGS sequence"/>
</dbReference>
<keyword evidence="2" id="KW-1185">Reference proteome</keyword>
<dbReference type="InterPro" id="IPR012334">
    <property type="entry name" value="Pectin_lyas_fold"/>
</dbReference>
<sequence length="624" mass="67780">MDRRQFLSATPALGLATSIPTGPPEATNAKTSPPSSFATVAACLADTMLRYSDGVGKAQIRAGEIVRAQGFRYQVAPSTARDQHITTAGGVKLYVLPGEGGFNVLAFGATGDYNNFTGSGTDDTLPIRAAFKAAMTLGLHVHLPGRQYRITDTIPMPDADYKLAFKVTGDSGNSTRIWFDNAVAHKNMFYGDLDVNYINFEDIELLDKTPGTSRAIHLVGTMSGGPAWKHLFKGIRIVGFREGVRFDGGATIVADAYQSEVMFLHSKFKNCRKSLIYNNIQAVNHQLIGLDIENDEAADATEKWPMIVFERGTFINHVGGSVIGYGPYVSFTYPDFGGAFQVTGQFASRGVRMEARGDGPFIDHNTASVITTSNAFRLHFEDMGIIGSHSTAPVLARFGGRVYARFDNVHTNHPMDVQAYMTVNLGANSENGKIELNRCRLLNYKRVADQTAYGSGAVLASDRRAIPAEISMQQEGHAGAVVDGYYQLIADRKTIYSGNWQVAELKTLTWAPNDVSGFGSGSNPATLQVVLPKSARPCKFRLLRDDVNAGLTYVLELYFVVAGKDILVATLEPTDGGHFETNIRGASKALVNWIADGLDWDGKMKIVKSGARDGFVGLIMVDYM</sequence>
<comment type="caution">
    <text evidence="1">The sequence shown here is derived from an EMBL/GenBank/DDBJ whole genome shotgun (WGS) entry which is preliminary data.</text>
</comment>